<dbReference type="Proteomes" id="UP000321947">
    <property type="component" value="Unassembled WGS sequence"/>
</dbReference>
<accession>A0A5A7T0Z9</accession>
<evidence type="ECO:0000313" key="1">
    <source>
        <dbReference type="EMBL" id="KAA0037154.1"/>
    </source>
</evidence>
<dbReference type="AlphaFoldDB" id="A0A5A7T0Z9"/>
<evidence type="ECO:0000313" key="2">
    <source>
        <dbReference type="EMBL" id="TYK13919.1"/>
    </source>
</evidence>
<evidence type="ECO:0000313" key="4">
    <source>
        <dbReference type="Proteomes" id="UP000321947"/>
    </source>
</evidence>
<sequence>MNGLFPWIRDEVEFSKLVGLPQMMHLAQKAEVRELIRREANLYGYSRGKYLYNPANYNKSNNGANSNEGKARATTPMQTIILRSTAGGEVKKEGSSKRLSDAEFKAKREKGLCFKCDEKYYSGHKCKELEQRELRMFVVRADNVREEIIEEEYYE</sequence>
<dbReference type="OrthoDB" id="1748616at2759"/>
<name>A0A5A7T0Z9_CUCMM</name>
<dbReference type="EMBL" id="SSTD01009720">
    <property type="protein sequence ID" value="TYK13919.1"/>
    <property type="molecule type" value="Genomic_DNA"/>
</dbReference>
<dbReference type="Proteomes" id="UP000321393">
    <property type="component" value="Unassembled WGS sequence"/>
</dbReference>
<gene>
    <name evidence="2" type="ORF">E5676_scaffold832G001170</name>
    <name evidence="1" type="ORF">E6C27_scaffold379G00620</name>
</gene>
<comment type="caution">
    <text evidence="1">The sequence shown here is derived from an EMBL/GenBank/DDBJ whole genome shotgun (WGS) entry which is preliminary data.</text>
</comment>
<organism evidence="1 3">
    <name type="scientific">Cucumis melo var. makuwa</name>
    <name type="common">Oriental melon</name>
    <dbReference type="NCBI Taxonomy" id="1194695"/>
    <lineage>
        <taxon>Eukaryota</taxon>
        <taxon>Viridiplantae</taxon>
        <taxon>Streptophyta</taxon>
        <taxon>Embryophyta</taxon>
        <taxon>Tracheophyta</taxon>
        <taxon>Spermatophyta</taxon>
        <taxon>Magnoliopsida</taxon>
        <taxon>eudicotyledons</taxon>
        <taxon>Gunneridae</taxon>
        <taxon>Pentapetalae</taxon>
        <taxon>rosids</taxon>
        <taxon>fabids</taxon>
        <taxon>Cucurbitales</taxon>
        <taxon>Cucurbitaceae</taxon>
        <taxon>Benincaseae</taxon>
        <taxon>Cucumis</taxon>
    </lineage>
</organism>
<dbReference type="EMBL" id="SSTE01019034">
    <property type="protein sequence ID" value="KAA0037154.1"/>
    <property type="molecule type" value="Genomic_DNA"/>
</dbReference>
<proteinExistence type="predicted"/>
<evidence type="ECO:0000313" key="3">
    <source>
        <dbReference type="Proteomes" id="UP000321393"/>
    </source>
</evidence>
<reference evidence="3 4" key="1">
    <citation type="submission" date="2019-08" db="EMBL/GenBank/DDBJ databases">
        <title>Draft genome sequences of two oriental melons (Cucumis melo L. var makuwa).</title>
        <authorList>
            <person name="Kwon S.-Y."/>
        </authorList>
    </citation>
    <scope>NUCLEOTIDE SEQUENCE [LARGE SCALE GENOMIC DNA]</scope>
    <source>
        <strain evidence="4">cv. Chang Bougi</strain>
        <strain evidence="3">cv. SW 3</strain>
        <tissue evidence="1">Leaf</tissue>
    </source>
</reference>
<protein>
    <submittedName>
        <fullName evidence="1">Ty3-gypsy retrotransposon protein</fullName>
    </submittedName>
</protein>